<reference evidence="1 2" key="1">
    <citation type="submission" date="2018-11" db="EMBL/GenBank/DDBJ databases">
        <authorList>
            <consortium name="Pathogen Informatics"/>
        </authorList>
    </citation>
    <scope>NUCLEOTIDE SEQUENCE [LARGE SCALE GENOMIC DNA]</scope>
</reference>
<dbReference type="AlphaFoldDB" id="A0A3P6P0X8"/>
<sequence length="30" mass="3385">MELCVGAGCSAPRDAIILFFSRIYEIFKHP</sequence>
<keyword evidence="2" id="KW-1185">Reference proteome</keyword>
<protein>
    <submittedName>
        <fullName evidence="1">Uncharacterized protein</fullName>
    </submittedName>
</protein>
<name>A0A3P6P0X8_ANISI</name>
<gene>
    <name evidence="1" type="ORF">ASIM_LOCUS6472</name>
</gene>
<evidence type="ECO:0000313" key="2">
    <source>
        <dbReference type="Proteomes" id="UP000267096"/>
    </source>
</evidence>
<proteinExistence type="predicted"/>
<accession>A0A3P6P0X8</accession>
<evidence type="ECO:0000313" key="1">
    <source>
        <dbReference type="EMBL" id="VDK27087.1"/>
    </source>
</evidence>
<organism evidence="1 2">
    <name type="scientific">Anisakis simplex</name>
    <name type="common">Herring worm</name>
    <dbReference type="NCBI Taxonomy" id="6269"/>
    <lineage>
        <taxon>Eukaryota</taxon>
        <taxon>Metazoa</taxon>
        <taxon>Ecdysozoa</taxon>
        <taxon>Nematoda</taxon>
        <taxon>Chromadorea</taxon>
        <taxon>Rhabditida</taxon>
        <taxon>Spirurina</taxon>
        <taxon>Ascaridomorpha</taxon>
        <taxon>Ascaridoidea</taxon>
        <taxon>Anisakidae</taxon>
        <taxon>Anisakis</taxon>
        <taxon>Anisakis simplex complex</taxon>
    </lineage>
</organism>
<dbReference type="EMBL" id="UYRR01014070">
    <property type="protein sequence ID" value="VDK27087.1"/>
    <property type="molecule type" value="Genomic_DNA"/>
</dbReference>
<dbReference type="Proteomes" id="UP000267096">
    <property type="component" value="Unassembled WGS sequence"/>
</dbReference>